<dbReference type="Pfam" id="PF22780">
    <property type="entry name" value="HI0933_like_1st"/>
    <property type="match status" value="1"/>
</dbReference>
<dbReference type="Pfam" id="PF03486">
    <property type="entry name" value="HI0933_like"/>
    <property type="match status" value="1"/>
</dbReference>
<dbReference type="InterPro" id="IPR023166">
    <property type="entry name" value="BaiN-like_dom_sf"/>
</dbReference>
<name>A0AA35V733_9PROT</name>
<dbReference type="NCBIfam" id="TIGR00275">
    <property type="entry name" value="aminoacetone oxidase family FAD-binding enzyme"/>
    <property type="match status" value="1"/>
</dbReference>
<protein>
    <submittedName>
        <fullName evidence="6">Aminoacetone oxidase family FAD-binding enzyme</fullName>
    </submittedName>
</protein>
<feature type="domain" description="RsdA/BaiN/AoA(So)-like Rossmann fold-like" evidence="4">
    <location>
        <begin position="4"/>
        <end position="385"/>
    </location>
</feature>
<dbReference type="Gene3D" id="1.10.8.260">
    <property type="entry name" value="HI0933 insert domain-like"/>
    <property type="match status" value="1"/>
</dbReference>
<dbReference type="PANTHER" id="PTHR42887:SF2">
    <property type="entry name" value="OS12G0638800 PROTEIN"/>
    <property type="match status" value="1"/>
</dbReference>
<keyword evidence="2" id="KW-0285">Flavoprotein</keyword>
<keyword evidence="7" id="KW-1185">Reference proteome</keyword>
<dbReference type="InterPro" id="IPR055178">
    <property type="entry name" value="RsdA/BaiN/AoA(So)-like_dom"/>
</dbReference>
<evidence type="ECO:0000259" key="4">
    <source>
        <dbReference type="Pfam" id="PF03486"/>
    </source>
</evidence>
<dbReference type="PRINTS" id="PR00411">
    <property type="entry name" value="PNDRDTASEI"/>
</dbReference>
<organism evidence="6 7">
    <name type="scientific">Brytella acorum</name>
    <dbReference type="NCBI Taxonomy" id="2959299"/>
    <lineage>
        <taxon>Bacteria</taxon>
        <taxon>Pseudomonadati</taxon>
        <taxon>Pseudomonadota</taxon>
        <taxon>Alphaproteobacteria</taxon>
        <taxon>Acetobacterales</taxon>
        <taxon>Acetobacteraceae</taxon>
        <taxon>Brytella</taxon>
    </lineage>
</organism>
<dbReference type="AlphaFoldDB" id="A0AA35V733"/>
<dbReference type="PANTHER" id="PTHR42887">
    <property type="entry name" value="OS12G0638800 PROTEIN"/>
    <property type="match status" value="1"/>
</dbReference>
<dbReference type="Gene3D" id="2.40.30.10">
    <property type="entry name" value="Translation factors"/>
    <property type="match status" value="1"/>
</dbReference>
<keyword evidence="3" id="KW-0274">FAD</keyword>
<accession>A0AA35V733</accession>
<dbReference type="SUPFAM" id="SSF160996">
    <property type="entry name" value="HI0933 insert domain-like"/>
    <property type="match status" value="1"/>
</dbReference>
<dbReference type="InterPro" id="IPR004792">
    <property type="entry name" value="BaiN-like"/>
</dbReference>
<dbReference type="EMBL" id="CATKSH010000009">
    <property type="protein sequence ID" value="CAI9120893.1"/>
    <property type="molecule type" value="Genomic_DNA"/>
</dbReference>
<dbReference type="Proteomes" id="UP001176960">
    <property type="component" value="Unassembled WGS sequence"/>
</dbReference>
<dbReference type="Gene3D" id="3.50.50.60">
    <property type="entry name" value="FAD/NAD(P)-binding domain"/>
    <property type="match status" value="1"/>
</dbReference>
<dbReference type="PRINTS" id="PR00368">
    <property type="entry name" value="FADPNR"/>
</dbReference>
<dbReference type="InterPro" id="IPR036188">
    <property type="entry name" value="FAD/NAD-bd_sf"/>
</dbReference>
<comment type="cofactor">
    <cofactor evidence="1">
        <name>FAD</name>
        <dbReference type="ChEBI" id="CHEBI:57692"/>
    </cofactor>
</comment>
<evidence type="ECO:0000256" key="3">
    <source>
        <dbReference type="ARBA" id="ARBA00022827"/>
    </source>
</evidence>
<evidence type="ECO:0000259" key="5">
    <source>
        <dbReference type="Pfam" id="PF22780"/>
    </source>
</evidence>
<dbReference type="InterPro" id="IPR057661">
    <property type="entry name" value="RsdA/BaiN/AoA(So)_Rossmann"/>
</dbReference>
<evidence type="ECO:0000313" key="6">
    <source>
        <dbReference type="EMBL" id="CAI9120893.1"/>
    </source>
</evidence>
<feature type="domain" description="RsdA/BaiN/AoA(So)-like insert" evidence="5">
    <location>
        <begin position="187"/>
        <end position="333"/>
    </location>
</feature>
<gene>
    <name evidence="6" type="ORF">LMG32879_001733</name>
</gene>
<evidence type="ECO:0000313" key="7">
    <source>
        <dbReference type="Proteomes" id="UP001176960"/>
    </source>
</evidence>
<dbReference type="RefSeq" id="WP_289841205.1">
    <property type="nucleotide sequence ID" value="NZ_CATKSH010000009.1"/>
</dbReference>
<proteinExistence type="predicted"/>
<sequence length="391" mass="41728">MIYDIAVLGAGAAGMMAAAAAASRGGATILIDHAPEAGKKILISGGGRCNFTNLDTKPENFLSANRHFARSALARYTPRDFLALVERHRIAWHEKSPGQLFCDESARLIVDMLLSECRTSGVTIALSHEIRHVERGDHFITSTNHGDIASRRLILATGGLSIPKLGATDLSLRLARQFGLGVIETAPALVPLTLSAPLSELAGVSLLVTARIGKTAFSDGMIFTHRGLSGPAILQISSYRRHDGAPLTLDLMPGADARQSLLAQKKARPRAEPASLLSVFPQRLARHWANETFGETATTLANVPDRQITELADRLRAWTPEISGTEGYLKAEVMRGGIDTAALSSQTMEARDVPGLYAIGEAVDVTGWLGGYNFQWAWASGRAAGLAAASF</sequence>
<dbReference type="SUPFAM" id="SSF51905">
    <property type="entry name" value="FAD/NAD(P)-binding domain"/>
    <property type="match status" value="1"/>
</dbReference>
<comment type="caution">
    <text evidence="6">The sequence shown here is derived from an EMBL/GenBank/DDBJ whole genome shotgun (WGS) entry which is preliminary data.</text>
</comment>
<evidence type="ECO:0000256" key="2">
    <source>
        <dbReference type="ARBA" id="ARBA00022630"/>
    </source>
</evidence>
<evidence type="ECO:0000256" key="1">
    <source>
        <dbReference type="ARBA" id="ARBA00001974"/>
    </source>
</evidence>
<reference evidence="6" key="1">
    <citation type="submission" date="2023-03" db="EMBL/GenBank/DDBJ databases">
        <authorList>
            <person name="Cleenwerck I."/>
        </authorList>
    </citation>
    <scope>NUCLEOTIDE SEQUENCE</scope>
    <source>
        <strain evidence="6">LMG 32879</strain>
    </source>
</reference>